<dbReference type="Gene3D" id="1.10.10.10">
    <property type="entry name" value="Winged helix-like DNA-binding domain superfamily/Winged helix DNA-binding domain"/>
    <property type="match status" value="1"/>
</dbReference>
<dbReference type="SMART" id="SM00421">
    <property type="entry name" value="HTH_LUXR"/>
    <property type="match status" value="1"/>
</dbReference>
<feature type="domain" description="HTH luxR-type" evidence="1">
    <location>
        <begin position="653"/>
        <end position="718"/>
    </location>
</feature>
<dbReference type="InterPro" id="IPR036388">
    <property type="entry name" value="WH-like_DNA-bd_sf"/>
</dbReference>
<dbReference type="PRINTS" id="PR00038">
    <property type="entry name" value="HTHLUXR"/>
</dbReference>
<accession>A0A919ABQ4</accession>
<sequence>MTLTGPAGVGKSRLALEIAGRARRGRRYEAAVVRLGQVTDAIELRQRVMRALDGLTSATAQHGSGRGSSSHLLVLDDCEHILDECGLLLGHLLPRLGHLKVLVTSREPLRLPGEAVFSVTALATPQDDDHAALARCLRSDAVRLFLDRARAVAPGFQLTEANAAQIGEICRRLDGLPLPIEMAARLTGALPLSEIVARLDDPLSLLTSGWRLADDRHQSLRAALDWGYDLLSPPEQSLFRKLSVLPGGFGADGAAALVDRADEVSDVPDLLVALSTKSLIVPCPEQNGPARFRLLECLRHHGHERLIAEKEDTEAYERMTAWLTTLSAPLQEQAVVHPSKLRRLTEERGNLEHLLRQPDDDTDERRQLLAGALAAVELSRGPSENAVQLVSSVVNRTPEVSRYSSIALEAMAAFAAWRGDLGTALRHAGRAVEVERGYDRPPVLGRLLLQRSALRAMVSERDDAVADLTECLEISHHLHDGTLTALCRSGLARYQLQDGDLRSAEKAITGVLPLLRTRIPPRQLRMALETAGMLALEQGDLSAAEAYFVESLRSCADQPREAVVAIEGLGVTAARAHEFEKALQLIEAATTIGGGTTWGGNWWRDRIRTARAAALKALTTSRVDAAITEGKMMRHRHVLSIAMGSESSGAATETALDTPLSRREQDVVTLVAQGLSNRQVAARMYVSERTVETHLRHIRIALGLRSRAHIAAWAAERQIATASIA</sequence>
<dbReference type="GO" id="GO:0006355">
    <property type="term" value="P:regulation of DNA-templated transcription"/>
    <property type="evidence" value="ECO:0007669"/>
    <property type="project" value="InterPro"/>
</dbReference>
<dbReference type="InterPro" id="IPR027417">
    <property type="entry name" value="P-loop_NTPase"/>
</dbReference>
<dbReference type="SUPFAM" id="SSF46894">
    <property type="entry name" value="C-terminal effector domain of the bipartite response regulators"/>
    <property type="match status" value="1"/>
</dbReference>
<comment type="caution">
    <text evidence="2">The sequence shown here is derived from an EMBL/GenBank/DDBJ whole genome shotgun (WGS) entry which is preliminary data.</text>
</comment>
<name>A0A919ABQ4_9ACTN</name>
<dbReference type="InterPro" id="IPR016032">
    <property type="entry name" value="Sig_transdc_resp-reg_C-effctor"/>
</dbReference>
<evidence type="ECO:0000259" key="1">
    <source>
        <dbReference type="PROSITE" id="PS50043"/>
    </source>
</evidence>
<gene>
    <name evidence="2" type="ORF">GCM10018772_17270</name>
</gene>
<protein>
    <recommendedName>
        <fullName evidence="1">HTH luxR-type domain-containing protein</fullName>
    </recommendedName>
</protein>
<dbReference type="Pfam" id="PF00196">
    <property type="entry name" value="GerE"/>
    <property type="match status" value="1"/>
</dbReference>
<dbReference type="GO" id="GO:0003677">
    <property type="term" value="F:DNA binding"/>
    <property type="evidence" value="ECO:0007669"/>
    <property type="project" value="InterPro"/>
</dbReference>
<reference evidence="2" key="2">
    <citation type="submission" date="2020-09" db="EMBL/GenBank/DDBJ databases">
        <authorList>
            <person name="Sun Q."/>
            <person name="Ohkuma M."/>
        </authorList>
    </citation>
    <scope>NUCLEOTIDE SEQUENCE</scope>
    <source>
        <strain evidence="2">JCM 4477</strain>
    </source>
</reference>
<dbReference type="InterPro" id="IPR011990">
    <property type="entry name" value="TPR-like_helical_dom_sf"/>
</dbReference>
<dbReference type="RefSeq" id="WP_229910293.1">
    <property type="nucleotide sequence ID" value="NZ_BNBI01000003.1"/>
</dbReference>
<evidence type="ECO:0000313" key="2">
    <source>
        <dbReference type="EMBL" id="GHE93977.1"/>
    </source>
</evidence>
<dbReference type="PANTHER" id="PTHR47691:SF3">
    <property type="entry name" value="HTH-TYPE TRANSCRIPTIONAL REGULATOR RV0890C-RELATED"/>
    <property type="match status" value="1"/>
</dbReference>
<keyword evidence="3" id="KW-1185">Reference proteome</keyword>
<reference evidence="2" key="1">
    <citation type="journal article" date="2014" name="Int. J. Syst. Evol. Microbiol.">
        <title>Complete genome sequence of Corynebacterium casei LMG S-19264T (=DSM 44701T), isolated from a smear-ripened cheese.</title>
        <authorList>
            <consortium name="US DOE Joint Genome Institute (JGI-PGF)"/>
            <person name="Walter F."/>
            <person name="Albersmeier A."/>
            <person name="Kalinowski J."/>
            <person name="Ruckert C."/>
        </authorList>
    </citation>
    <scope>NUCLEOTIDE SEQUENCE</scope>
    <source>
        <strain evidence="2">JCM 4477</strain>
    </source>
</reference>
<proteinExistence type="predicted"/>
<dbReference type="Proteomes" id="UP000630718">
    <property type="component" value="Unassembled WGS sequence"/>
</dbReference>
<dbReference type="CDD" id="cd06170">
    <property type="entry name" value="LuxR_C_like"/>
    <property type="match status" value="1"/>
</dbReference>
<dbReference type="InterPro" id="IPR000792">
    <property type="entry name" value="Tscrpt_reg_LuxR_C"/>
</dbReference>
<dbReference type="PANTHER" id="PTHR47691">
    <property type="entry name" value="REGULATOR-RELATED"/>
    <property type="match status" value="1"/>
</dbReference>
<dbReference type="Gene3D" id="3.40.50.300">
    <property type="entry name" value="P-loop containing nucleotide triphosphate hydrolases"/>
    <property type="match status" value="1"/>
</dbReference>
<dbReference type="SUPFAM" id="SSF52540">
    <property type="entry name" value="P-loop containing nucleoside triphosphate hydrolases"/>
    <property type="match status" value="1"/>
</dbReference>
<organism evidence="2 3">
    <name type="scientific">Streptomyces fumanus</name>
    <dbReference type="NCBI Taxonomy" id="67302"/>
    <lineage>
        <taxon>Bacteria</taxon>
        <taxon>Bacillati</taxon>
        <taxon>Actinomycetota</taxon>
        <taxon>Actinomycetes</taxon>
        <taxon>Kitasatosporales</taxon>
        <taxon>Streptomycetaceae</taxon>
        <taxon>Streptomyces</taxon>
    </lineage>
</organism>
<evidence type="ECO:0000313" key="3">
    <source>
        <dbReference type="Proteomes" id="UP000630718"/>
    </source>
</evidence>
<dbReference type="EMBL" id="BNBI01000003">
    <property type="protein sequence ID" value="GHE93977.1"/>
    <property type="molecule type" value="Genomic_DNA"/>
</dbReference>
<dbReference type="SUPFAM" id="SSF48452">
    <property type="entry name" value="TPR-like"/>
    <property type="match status" value="1"/>
</dbReference>
<dbReference type="AlphaFoldDB" id="A0A919ABQ4"/>
<dbReference type="PROSITE" id="PS50043">
    <property type="entry name" value="HTH_LUXR_2"/>
    <property type="match status" value="1"/>
</dbReference>
<dbReference type="Gene3D" id="1.25.40.10">
    <property type="entry name" value="Tetratricopeptide repeat domain"/>
    <property type="match status" value="1"/>
</dbReference>